<protein>
    <submittedName>
        <fullName evidence="1">Protein-L-IsoD(D-D) O-methyltransferase</fullName>
    </submittedName>
</protein>
<keyword evidence="2" id="KW-1185">Reference proteome</keyword>
<reference evidence="1 2" key="2">
    <citation type="submission" date="2007-01" db="EMBL/GenBank/DDBJ databases">
        <title>Sequencing of the draft genome and assembly of Thermosinus carboxydivorans Nor1.</title>
        <authorList>
            <consortium name="US DOE Joint Genome Institute (JGI-PGF)"/>
            <person name="Copeland A."/>
            <person name="Lucas S."/>
            <person name="Lapidus A."/>
            <person name="Barry K."/>
            <person name="Glavina del Rio T."/>
            <person name="Dalin E."/>
            <person name="Tice H."/>
            <person name="Bruce D."/>
            <person name="Pitluck S."/>
            <person name="Richardson P."/>
        </authorList>
    </citation>
    <scope>NUCLEOTIDE SEQUENCE [LARGE SCALE GENOMIC DNA]</scope>
    <source>
        <strain evidence="1 2">Nor1</strain>
    </source>
</reference>
<dbReference type="eggNOG" id="COG4122">
    <property type="taxonomic scope" value="Bacteria"/>
</dbReference>
<comment type="caution">
    <text evidence="1">The sequence shown here is derived from an EMBL/GenBank/DDBJ whole genome shotgun (WGS) entry which is preliminary data.</text>
</comment>
<dbReference type="PANTHER" id="PTHR36112:SF1">
    <property type="entry name" value="RIBOSOMAL RNA SMALL SUBUNIT METHYLTRANSFERASE J"/>
    <property type="match status" value="1"/>
</dbReference>
<name>A1HMU8_9FIRM</name>
<evidence type="ECO:0000313" key="2">
    <source>
        <dbReference type="Proteomes" id="UP000005139"/>
    </source>
</evidence>
<dbReference type="RefSeq" id="WP_007288352.1">
    <property type="nucleotide sequence ID" value="NZ_AAWL01000002.1"/>
</dbReference>
<dbReference type="Gene3D" id="3.40.50.150">
    <property type="entry name" value="Vaccinia Virus protein VP39"/>
    <property type="match status" value="1"/>
</dbReference>
<sequence length="270" mass="29746">MELLVTTSDNPTTAMLETGYKIATELGVLFVKKKRTSLATLKKQYNVDHVIVVTRNGPVVHTPGGEYFFHLSMAELRIKNLRNGKHDHMITAMTLEKGMSVLDCTLGLATDAIVASFVLGEDGLLVGIEYSPIIAMVTRWGLENFDGSDSEINGALRRIQVKQGDYEEYLAALPDKSFDVVYFDPMFRRPVYTSSSLRPLRYLANHNPLTSSAVASACRVAKRRVVMKEAAGSAEFERLGFKTLIGGKYSSIQYGVIELEPSAGGQLWSG</sequence>
<dbReference type="PANTHER" id="PTHR36112">
    <property type="entry name" value="RIBOSOMAL RNA SMALL SUBUNIT METHYLTRANSFERASE J"/>
    <property type="match status" value="1"/>
</dbReference>
<accession>A1HMU8</accession>
<dbReference type="SUPFAM" id="SSF53335">
    <property type="entry name" value="S-adenosyl-L-methionine-dependent methyltransferases"/>
    <property type="match status" value="1"/>
</dbReference>
<dbReference type="EMBL" id="AAWL01000002">
    <property type="protein sequence ID" value="EAX48581.1"/>
    <property type="molecule type" value="Genomic_DNA"/>
</dbReference>
<dbReference type="Proteomes" id="UP000005139">
    <property type="component" value="Unassembled WGS sequence"/>
</dbReference>
<organism evidence="1 2">
    <name type="scientific">Thermosinus carboxydivorans Nor1</name>
    <dbReference type="NCBI Taxonomy" id="401526"/>
    <lineage>
        <taxon>Bacteria</taxon>
        <taxon>Bacillati</taxon>
        <taxon>Bacillota</taxon>
        <taxon>Negativicutes</taxon>
        <taxon>Selenomonadales</taxon>
        <taxon>Sporomusaceae</taxon>
        <taxon>Thermosinus</taxon>
    </lineage>
</organism>
<dbReference type="OrthoDB" id="1653798at2"/>
<evidence type="ECO:0000313" key="1">
    <source>
        <dbReference type="EMBL" id="EAX48581.1"/>
    </source>
</evidence>
<dbReference type="InterPro" id="IPR029063">
    <property type="entry name" value="SAM-dependent_MTases_sf"/>
</dbReference>
<gene>
    <name evidence="1" type="ORF">TcarDRAFT_2053</name>
</gene>
<dbReference type="GO" id="GO:0008990">
    <property type="term" value="F:rRNA (guanine-N2-)-methyltransferase activity"/>
    <property type="evidence" value="ECO:0007669"/>
    <property type="project" value="InterPro"/>
</dbReference>
<dbReference type="Pfam" id="PF04445">
    <property type="entry name" value="SAM_MT"/>
    <property type="match status" value="1"/>
</dbReference>
<keyword evidence="1" id="KW-0489">Methyltransferase</keyword>
<proteinExistence type="predicted"/>
<reference evidence="1 2" key="1">
    <citation type="submission" date="2007-01" db="EMBL/GenBank/DDBJ databases">
        <title>Annotation of the draft genome assembly of Thermosinus carboxydivorans Nor1.</title>
        <authorList>
            <consortium name="US DOE Joint Genome Institute (JGI-ORNL)"/>
            <person name="Larimer F."/>
            <person name="Land M."/>
            <person name="Hauser L."/>
        </authorList>
    </citation>
    <scope>NUCLEOTIDE SEQUENCE [LARGE SCALE GENOMIC DNA]</scope>
    <source>
        <strain evidence="1 2">Nor1</strain>
    </source>
</reference>
<keyword evidence="1" id="KW-0808">Transferase</keyword>
<dbReference type="InterPro" id="IPR007536">
    <property type="entry name" value="16SrRNA_methylTrfase_J"/>
</dbReference>
<dbReference type="CDD" id="cd02440">
    <property type="entry name" value="AdoMet_MTases"/>
    <property type="match status" value="1"/>
</dbReference>
<dbReference type="AlphaFoldDB" id="A1HMU8"/>